<dbReference type="Pfam" id="PF13369">
    <property type="entry name" value="Transglut_core2"/>
    <property type="match status" value="1"/>
</dbReference>
<organism evidence="2 3">
    <name type="scientific">Aspergillus cristatus</name>
    <name type="common">Chinese Fuzhuan brick tea-fermentation fungus</name>
    <name type="synonym">Eurotium cristatum</name>
    <dbReference type="NCBI Taxonomy" id="573508"/>
    <lineage>
        <taxon>Eukaryota</taxon>
        <taxon>Fungi</taxon>
        <taxon>Dikarya</taxon>
        <taxon>Ascomycota</taxon>
        <taxon>Pezizomycotina</taxon>
        <taxon>Eurotiomycetes</taxon>
        <taxon>Eurotiomycetidae</taxon>
        <taxon>Eurotiales</taxon>
        <taxon>Aspergillaceae</taxon>
        <taxon>Aspergillus</taxon>
        <taxon>Aspergillus subgen. Aspergillus</taxon>
    </lineage>
</organism>
<dbReference type="OrthoDB" id="28868at2759"/>
<feature type="domain" description="F-box" evidence="1">
    <location>
        <begin position="2"/>
        <end position="48"/>
    </location>
</feature>
<dbReference type="EMBL" id="JXNT01000006">
    <property type="protein sequence ID" value="ODM18310.1"/>
    <property type="molecule type" value="Genomic_DNA"/>
</dbReference>
<dbReference type="SUPFAM" id="SSF141255">
    <property type="entry name" value="YccV-like"/>
    <property type="match status" value="1"/>
</dbReference>
<dbReference type="SUPFAM" id="SSF81383">
    <property type="entry name" value="F-box domain"/>
    <property type="match status" value="1"/>
</dbReference>
<dbReference type="STRING" id="573508.A0A1E3BBG6"/>
<accession>A0A1E3BBG6</accession>
<dbReference type="InterPro" id="IPR011722">
    <property type="entry name" value="Hemimethylated_DNA-bd_dom"/>
</dbReference>
<dbReference type="Gene3D" id="2.30.30.390">
    <property type="entry name" value="Hemimethylated DNA-binding domain"/>
    <property type="match status" value="1"/>
</dbReference>
<dbReference type="InterPro" id="IPR036623">
    <property type="entry name" value="Hemimethylated_DNA-bd_sf"/>
</dbReference>
<dbReference type="InterPro" id="IPR001810">
    <property type="entry name" value="F-box_dom"/>
</dbReference>
<dbReference type="NCBIfam" id="TIGR02097">
    <property type="entry name" value="yccV"/>
    <property type="match status" value="1"/>
</dbReference>
<dbReference type="SMART" id="SM00992">
    <property type="entry name" value="YccV-like"/>
    <property type="match status" value="1"/>
</dbReference>
<dbReference type="InterPro" id="IPR032698">
    <property type="entry name" value="SirB1_N"/>
</dbReference>
<proteinExistence type="predicted"/>
<evidence type="ECO:0000313" key="3">
    <source>
        <dbReference type="Proteomes" id="UP000094569"/>
    </source>
</evidence>
<dbReference type="Pfam" id="PF12937">
    <property type="entry name" value="F-box-like"/>
    <property type="match status" value="1"/>
</dbReference>
<dbReference type="GO" id="GO:0003677">
    <property type="term" value="F:DNA binding"/>
    <property type="evidence" value="ECO:0007669"/>
    <property type="project" value="InterPro"/>
</dbReference>
<evidence type="ECO:0000259" key="1">
    <source>
        <dbReference type="PROSITE" id="PS50181"/>
    </source>
</evidence>
<dbReference type="PANTHER" id="PTHR31350">
    <property type="entry name" value="SI:DKEY-261L7.2"/>
    <property type="match status" value="1"/>
</dbReference>
<dbReference type="Pfam" id="PF08755">
    <property type="entry name" value="YccV-like"/>
    <property type="match status" value="1"/>
</dbReference>
<dbReference type="VEuPathDB" id="FungiDB:SI65_06181"/>
<keyword evidence="3" id="KW-1185">Reference proteome</keyword>
<name>A0A1E3BBG6_ASPCR</name>
<dbReference type="PANTHER" id="PTHR31350:SF27">
    <property type="entry name" value="HEMIMETHYLATED DNA-BINDING DOMAIN-CONTAINING PROTEIN"/>
    <property type="match status" value="1"/>
</dbReference>
<sequence length="581" mass="66856">MVLSLDSLPEEVLYSILCYCHPTSSAALEQTARRFKNVTNEPLLWRSYCKTHFKHWDQRHRLPEKLAGPVRSVSWKALYVSRHHIDRVTSSLLDKIIASQTGRINKFRTIVDFGYDIKDTLLRHLSVGPETEDYLARRYYAQALLTQLNRGLAIAEWEKLRTGGIVSLERALGAFDLFIPKDGDGGLDDITTKLNDIAIQFISEFPNIRQLSPREKALAVASYLRRSNLTGIEPEREYHLLEHNFLGVALDDPDHNALPLISAAIYCYVAQKLGLNARPCGFPLHVHVIVTPAPGFDIDGNELDFAKQGEPMYLDPFNSQQETHISNLQNQLLLLGASNIERSNFLGESSTPQIVLRCGRNILASIQRMHRFPNVRQAEIDLPSAKYAAFWSFMLFSGFTQPAELRQYLPWLMELFTMDFPSDVHLVEQHIVPLLRGLPEYEDTLESLHDIRTADEMPKQVRRRTTSNKSVRYRIGQVFRHRRYKYKAIITGWDMECEAAENWMRTMGIDHLQGGRHQSFYHALVEDRTVRYVAEENIEPIDRSLDELPSNLVAVAGRHFKRWDAHTRSFVSNVRDEYPDD</sequence>
<dbReference type="Gene3D" id="1.20.1280.50">
    <property type="match status" value="1"/>
</dbReference>
<dbReference type="AlphaFoldDB" id="A0A1E3BBG6"/>
<dbReference type="Proteomes" id="UP000094569">
    <property type="component" value="Unassembled WGS sequence"/>
</dbReference>
<comment type="caution">
    <text evidence="2">The sequence shown here is derived from an EMBL/GenBank/DDBJ whole genome shotgun (WGS) entry which is preliminary data.</text>
</comment>
<reference evidence="2 3" key="1">
    <citation type="journal article" date="2016" name="BMC Genomics">
        <title>Comparative genomic and transcriptomic analyses of the Fuzhuan brick tea-fermentation fungus Aspergillus cristatus.</title>
        <authorList>
            <person name="Ge Y."/>
            <person name="Wang Y."/>
            <person name="Liu Y."/>
            <person name="Tan Y."/>
            <person name="Ren X."/>
            <person name="Zhang X."/>
            <person name="Hyde K.D."/>
            <person name="Liu Y."/>
            <person name="Liu Z."/>
        </authorList>
    </citation>
    <scope>NUCLEOTIDE SEQUENCE [LARGE SCALE GENOMIC DNA]</scope>
    <source>
        <strain evidence="2 3">GZAAS20.1005</strain>
    </source>
</reference>
<evidence type="ECO:0000313" key="2">
    <source>
        <dbReference type="EMBL" id="ODM18310.1"/>
    </source>
</evidence>
<gene>
    <name evidence="2" type="ORF">SI65_06181</name>
</gene>
<protein>
    <recommendedName>
        <fullName evidence="1">F-box domain-containing protein</fullName>
    </recommendedName>
</protein>
<dbReference type="InterPro" id="IPR036047">
    <property type="entry name" value="F-box-like_dom_sf"/>
</dbReference>
<dbReference type="PROSITE" id="PS50181">
    <property type="entry name" value="FBOX"/>
    <property type="match status" value="1"/>
</dbReference>